<evidence type="ECO:0000256" key="2">
    <source>
        <dbReference type="ARBA" id="ARBA00005069"/>
    </source>
</evidence>
<dbReference type="HAMAP" id="MF_00836">
    <property type="entry name" value="PhnN"/>
    <property type="match status" value="1"/>
</dbReference>
<keyword evidence="8" id="KW-1185">Reference proteome</keyword>
<keyword evidence="5 6" id="KW-0067">ATP-binding</keyword>
<keyword evidence="7" id="KW-0418">Kinase</keyword>
<dbReference type="SUPFAM" id="SSF52540">
    <property type="entry name" value="P-loop containing nucleoside triphosphate hydrolases"/>
    <property type="match status" value="1"/>
</dbReference>
<dbReference type="UniPathway" id="UPA00087">
    <property type="reaction ID" value="UER00175"/>
</dbReference>
<dbReference type="GO" id="GO:0005524">
    <property type="term" value="F:ATP binding"/>
    <property type="evidence" value="ECO:0007669"/>
    <property type="project" value="UniProtKB-KW"/>
</dbReference>
<comment type="catalytic activity">
    <reaction evidence="1 6">
        <text>alpha-D-ribose 1,5-bisphosphate + ATP = 5-phospho-alpha-D-ribose 1-diphosphate + ADP</text>
        <dbReference type="Rhea" id="RHEA:20109"/>
        <dbReference type="ChEBI" id="CHEBI:30616"/>
        <dbReference type="ChEBI" id="CHEBI:58017"/>
        <dbReference type="ChEBI" id="CHEBI:68688"/>
        <dbReference type="ChEBI" id="CHEBI:456216"/>
        <dbReference type="EC" id="2.7.4.23"/>
    </reaction>
</comment>
<evidence type="ECO:0000256" key="4">
    <source>
        <dbReference type="ARBA" id="ARBA00022741"/>
    </source>
</evidence>
<keyword evidence="4 6" id="KW-0547">Nucleotide-binding</keyword>
<dbReference type="GO" id="GO:0033863">
    <property type="term" value="F:ribose 1,5-bisphosphate phosphokinase activity"/>
    <property type="evidence" value="ECO:0007669"/>
    <property type="project" value="UniProtKB-UniRule"/>
</dbReference>
<feature type="binding site" evidence="6">
    <location>
        <begin position="19"/>
        <end position="26"/>
    </location>
    <ligand>
        <name>ATP</name>
        <dbReference type="ChEBI" id="CHEBI:30616"/>
    </ligand>
</feature>
<evidence type="ECO:0000256" key="5">
    <source>
        <dbReference type="ARBA" id="ARBA00022840"/>
    </source>
</evidence>
<dbReference type="EC" id="2.7.4.23" evidence="6"/>
<dbReference type="InterPro" id="IPR027417">
    <property type="entry name" value="P-loop_NTPase"/>
</dbReference>
<dbReference type="EMBL" id="JACIEK010000006">
    <property type="protein sequence ID" value="MBB3998646.1"/>
    <property type="molecule type" value="Genomic_DNA"/>
</dbReference>
<dbReference type="AlphaFoldDB" id="A0A7W6H4Y9"/>
<evidence type="ECO:0000313" key="8">
    <source>
        <dbReference type="Proteomes" id="UP000542776"/>
    </source>
</evidence>
<comment type="similarity">
    <text evidence="6">Belongs to the ribose 1,5-bisphosphokinase family.</text>
</comment>
<dbReference type="InterPro" id="IPR012699">
    <property type="entry name" value="PhnN"/>
</dbReference>
<organism evidence="7 8">
    <name type="scientific">Aureimonas pseudogalii</name>
    <dbReference type="NCBI Taxonomy" id="1744844"/>
    <lineage>
        <taxon>Bacteria</taxon>
        <taxon>Pseudomonadati</taxon>
        <taxon>Pseudomonadota</taxon>
        <taxon>Alphaproteobacteria</taxon>
        <taxon>Hyphomicrobiales</taxon>
        <taxon>Aurantimonadaceae</taxon>
        <taxon>Aureimonas</taxon>
    </lineage>
</organism>
<protein>
    <recommendedName>
        <fullName evidence="6">Ribose 1,5-bisphosphate phosphokinase PhnN</fullName>
        <ecNumber evidence="6">2.7.4.23</ecNumber>
    </recommendedName>
    <alternativeName>
        <fullName evidence="6">Ribose 1,5-bisphosphokinase</fullName>
    </alternativeName>
</protein>
<reference evidence="7 8" key="1">
    <citation type="submission" date="2020-08" db="EMBL/GenBank/DDBJ databases">
        <title>Genomic Encyclopedia of Type Strains, Phase IV (KMG-IV): sequencing the most valuable type-strain genomes for metagenomic binning, comparative biology and taxonomic classification.</title>
        <authorList>
            <person name="Goeker M."/>
        </authorList>
    </citation>
    <scope>NUCLEOTIDE SEQUENCE [LARGE SCALE GENOMIC DNA]</scope>
    <source>
        <strain evidence="7 8">DSM 102238</strain>
    </source>
</reference>
<evidence type="ECO:0000256" key="3">
    <source>
        <dbReference type="ARBA" id="ARBA00022679"/>
    </source>
</evidence>
<proteinExistence type="inferred from homology"/>
<name>A0A7W6H4Y9_9HYPH</name>
<comment type="function">
    <text evidence="6">Catalyzes the phosphorylation of ribose 1,5-bisphosphate to 5-phospho-D-ribosyl alpha-1-diphosphate (PRPP).</text>
</comment>
<dbReference type="GO" id="GO:0006015">
    <property type="term" value="P:5-phosphoribose 1-diphosphate biosynthetic process"/>
    <property type="evidence" value="ECO:0007669"/>
    <property type="project" value="UniProtKB-UniRule"/>
</dbReference>
<sequence>MSADPRGGDGAGRLVAVVGPSGAGKDTLIAAAARHFAGDLDVRFARRIVTRPADRTAEDHDTLDEAGFENADRSGAFCLTWIAHGLRYGLPCSVETEMDEGHVVVANLSRRALPMALARFRRVDIVEVTARPDILLQRILARGRESAEVAATRLARQVPLDYPASLRIDNSGDLDAAMSHFAAFIERVRADGRRASANG</sequence>
<dbReference type="GO" id="GO:0019634">
    <property type="term" value="P:organic phosphonate metabolic process"/>
    <property type="evidence" value="ECO:0007669"/>
    <property type="project" value="UniProtKB-UniRule"/>
</dbReference>
<comment type="caution">
    <text evidence="7">The sequence shown here is derived from an EMBL/GenBank/DDBJ whole genome shotgun (WGS) entry which is preliminary data.</text>
</comment>
<comment type="pathway">
    <text evidence="2 6">Metabolic intermediate biosynthesis; 5-phospho-alpha-D-ribose 1-diphosphate biosynthesis; 5-phospho-alpha-D-ribose 1-diphosphate from D-ribose 5-phosphate (route II): step 3/3.</text>
</comment>
<dbReference type="Gene3D" id="3.40.50.300">
    <property type="entry name" value="P-loop containing nucleotide triphosphate hydrolases"/>
    <property type="match status" value="1"/>
</dbReference>
<evidence type="ECO:0000256" key="6">
    <source>
        <dbReference type="HAMAP-Rule" id="MF_00836"/>
    </source>
</evidence>
<evidence type="ECO:0000256" key="1">
    <source>
        <dbReference type="ARBA" id="ARBA00000373"/>
    </source>
</evidence>
<dbReference type="RefSeq" id="WP_312857446.1">
    <property type="nucleotide sequence ID" value="NZ_JACIEK010000006.1"/>
</dbReference>
<accession>A0A7W6H4Y9</accession>
<keyword evidence="3 6" id="KW-0808">Transferase</keyword>
<dbReference type="NCBIfam" id="TIGR02322">
    <property type="entry name" value="phosphon_PhnN"/>
    <property type="match status" value="1"/>
</dbReference>
<evidence type="ECO:0000313" key="7">
    <source>
        <dbReference type="EMBL" id="MBB3998646.1"/>
    </source>
</evidence>
<gene>
    <name evidence="6" type="primary">phnN</name>
    <name evidence="7" type="ORF">GGR04_002494</name>
</gene>
<dbReference type="Proteomes" id="UP000542776">
    <property type="component" value="Unassembled WGS sequence"/>
</dbReference>